<feature type="compositionally biased region" description="Polar residues" evidence="5">
    <location>
        <begin position="1103"/>
        <end position="1114"/>
    </location>
</feature>
<sequence>MSIAPELNNDNAKIGPEIVDIQTESSLILTKGLGFLALSGESKVQLLPTPWPQQKLPPPNASLLATATKRGLVAAVGPDSLILATTKSVRDAYDGTGPSTGKLKKFEPQIRVLMETRISQLVFTSDETYLVLSAETGGGLAVYDVQSLLDGSQQALFELPTNGEALRCIVPNPSPEKGELIALVTAGGDLMIANLKGREYVSSPQGSVFKKCVSCVSWSTKGKQLVAGLGDGTAFQMTPEGEAKAEIPRPPGIDLIDHGKSNLICSTVKWLIKKVSSILWLENHMFIIIHTPSQFGASSATSSKFHLVTRTQNLQNYTFQKISDPAQPFGLNRNPPHHFILRLRDFPPNIQDIVIVASTASTDIGLLTRCKTPLTNEKPATEIAGVFTMTEMCDDARRAQLPLSAELSDTSPIGVSLDLSSKEMVLKPIPGDEIDESFTPLPALMVLNNEGVLASWWIVYSDSIRNRTVYPGLDCAKLDPRTPHKSIESSSSPSFVLPTVNSVSCFPSTNQPGGQFGSPTALGQSKSPWMTSSAANSFEGNKPSFGLPTIGSSFTSTQIPAFGKPAFGAPSFGTPAFGATSESSTAPNSTSTQAPAFGKPAFGAPSFGTPAFGATSESSTALNSTSTQAPAFGKPAFGAPSFGTPAFGATSESSTALNSTSTQAPAFGKPAFGAPSFGTPAFGATSESSTAPNSTSTQAPAFGKPAFGAPSFGTPAFGATSESSTALNSTSTQAPAFGKPAFGAPSFGTPAFGATSESSTALNSTSTQAPAFGKPAFGAPSFGTPAFGTFPMTGSGIKTSIWASSETKNHFMAPSNTTDHKMNPPTAQLTSKISSFGSSPTSCFLPNESKTSPLGNGVDTANNQLKTQEPNLSHFGQLKNPTNMELTSQSSLEGFVLGTTFKADPASKDDLDRILSSNSTDLFGNDFRDCLTSSVDNKAEVAAGSRESPGTADQIIGEKSKESGAEPMTPSAIRKTVRSQSTVFDENPQATVYSTPLSKSIRSPEIGVTSSKKNGLSNICLESNNSDSQSLDQKDQAQGIYLDGTKSRKFLKDQNEECPNLDHKDFNFNSPPQPSRKSRTQDDLTESLSTEAPLPPDFVIKNAKSSTLMRSPQRTLAEHKSPVKNAYSSSNYPKNCADVNDKTEVINQDHDQMSLPITPKTKVERLDAGSDSKANTLTPKASRKKLDSGFNSPNNLLTRPEEEDFFEFSSNDDEDDPDDGDIDDEGSQDESGDYFETDLSPSPDMNQTDGLSLESSYGIIKNISTESDTEVKLLFGEIELHPSATQTSPRSPSLGQKPDIARRLRSNTSRSVSAPGAAPGLVDPRKQARRSLCQRQIPSYSLSLEEQQAEEKRRNEERAQKEAEDKQALIDQDDIIMQNFLASRLEPTTQLCEFIAHSDYVSTSSMDNIPAQVETVYRDINSMIDTLGLNIRSMKEFVLGHSVGFERRYTREDIKDESNWVISKIHDLSFIIDRVLAQELENGRLKNVSEKAETLSELQKDLARLRMKQSEIKRSVTTHLDPEQLALARIQPLGAKSAAQQYNLRKNFTNFQKLLAQSEEELAVLRAKMVAKGSRSQDGSSAGPTVEAIMRTINKMTNMAEKRSVDVDVLEGQIRRLQLDSPIRTRSRNSLLTYMNLTESQQVPGVFTSHETSHAPKFMEGSPFRNSLISSFISVNEVSQPHRRLNSFTPEEKAEIRLKLCRRKEVASKLRQSLRNVGLNVRSLDFGK</sequence>
<feature type="region of interest" description="Disordered" evidence="5">
    <location>
        <begin position="1165"/>
        <end position="1251"/>
    </location>
</feature>
<feature type="region of interest" description="Disordered" evidence="5">
    <location>
        <begin position="1305"/>
        <end position="1330"/>
    </location>
</feature>
<feature type="region of interest" description="Disordered" evidence="5">
    <location>
        <begin position="510"/>
        <end position="535"/>
    </location>
</feature>
<organism evidence="7 8">
    <name type="scientific">Blumeria hordei</name>
    <name type="common">Barley powdery mildew</name>
    <name type="synonym">Blumeria graminis f. sp. hordei</name>
    <dbReference type="NCBI Taxonomy" id="2867405"/>
    <lineage>
        <taxon>Eukaryota</taxon>
        <taxon>Fungi</taxon>
        <taxon>Dikarya</taxon>
        <taxon>Ascomycota</taxon>
        <taxon>Pezizomycotina</taxon>
        <taxon>Leotiomycetes</taxon>
        <taxon>Erysiphales</taxon>
        <taxon>Erysiphaceae</taxon>
        <taxon>Blumeria</taxon>
    </lineage>
</organism>
<dbReference type="GO" id="GO:0006606">
    <property type="term" value="P:protein import into nucleus"/>
    <property type="evidence" value="ECO:0007669"/>
    <property type="project" value="TreeGrafter"/>
</dbReference>
<dbReference type="GO" id="GO:0005643">
    <property type="term" value="C:nuclear pore"/>
    <property type="evidence" value="ECO:0007669"/>
    <property type="project" value="TreeGrafter"/>
</dbReference>
<proteinExistence type="predicted"/>
<dbReference type="InterPro" id="IPR015943">
    <property type="entry name" value="WD40/YVTN_repeat-like_dom_sf"/>
</dbReference>
<evidence type="ECO:0000259" key="6">
    <source>
        <dbReference type="Pfam" id="PF16755"/>
    </source>
</evidence>
<feature type="domain" description="Nucleoporin Nup159/Nup146 N-terminal" evidence="6">
    <location>
        <begin position="57"/>
        <end position="453"/>
    </location>
</feature>
<evidence type="ECO:0000256" key="5">
    <source>
        <dbReference type="SAM" id="MobiDB-lite"/>
    </source>
</evidence>
<dbReference type="Gene3D" id="2.130.10.10">
    <property type="entry name" value="YVTN repeat-like/Quinoprotein amine dehydrogenase"/>
    <property type="match status" value="1"/>
</dbReference>
<feature type="region of interest" description="Disordered" evidence="5">
    <location>
        <begin position="1057"/>
        <end position="1135"/>
    </location>
</feature>
<dbReference type="GO" id="GO:0006405">
    <property type="term" value="P:RNA export from nucleus"/>
    <property type="evidence" value="ECO:0007669"/>
    <property type="project" value="TreeGrafter"/>
</dbReference>
<dbReference type="PANTHER" id="PTHR23193:SF23">
    <property type="entry name" value="NUCLEAR PORE COMPLEX PROTEIN NUP153"/>
    <property type="match status" value="1"/>
</dbReference>
<dbReference type="PANTHER" id="PTHR23193">
    <property type="entry name" value="NUCLEAR PORE COMPLEX PROTEIN NUP"/>
    <property type="match status" value="1"/>
</dbReference>
<dbReference type="InterPro" id="IPR026054">
    <property type="entry name" value="Nucleoporin"/>
</dbReference>
<feature type="compositionally biased region" description="Polar residues" evidence="5">
    <location>
        <begin position="1239"/>
        <end position="1251"/>
    </location>
</feature>
<protein>
    <recommendedName>
        <fullName evidence="6">Nucleoporin Nup159/Nup146 N-terminal domain-containing protein</fullName>
    </recommendedName>
</protein>
<evidence type="ECO:0000256" key="4">
    <source>
        <dbReference type="SAM" id="Coils"/>
    </source>
</evidence>
<feature type="region of interest" description="Disordered" evidence="5">
    <location>
        <begin position="1344"/>
        <end position="1365"/>
    </location>
</feature>
<comment type="subcellular location">
    <subcellularLocation>
        <location evidence="1">Nucleus</location>
    </subcellularLocation>
</comment>
<dbReference type="GO" id="GO:0008139">
    <property type="term" value="F:nuclear localization sequence binding"/>
    <property type="evidence" value="ECO:0007669"/>
    <property type="project" value="TreeGrafter"/>
</dbReference>
<dbReference type="VEuPathDB" id="FungiDB:BLGHR1_13752"/>
<evidence type="ECO:0000313" key="7">
    <source>
        <dbReference type="EMBL" id="SZF02966.1"/>
    </source>
</evidence>
<feature type="coiled-coil region" evidence="4">
    <location>
        <begin position="1488"/>
        <end position="1515"/>
    </location>
</feature>
<feature type="region of interest" description="Disordered" evidence="5">
    <location>
        <begin position="941"/>
        <end position="981"/>
    </location>
</feature>
<feature type="compositionally biased region" description="Basic and acidic residues" evidence="5">
    <location>
        <begin position="1349"/>
        <end position="1365"/>
    </location>
</feature>
<dbReference type="GO" id="GO:0017056">
    <property type="term" value="F:structural constituent of nuclear pore"/>
    <property type="evidence" value="ECO:0007669"/>
    <property type="project" value="TreeGrafter"/>
</dbReference>
<dbReference type="Pfam" id="PF16755">
    <property type="entry name" value="Beta-prop_NUP159_NUP214"/>
    <property type="match status" value="1"/>
</dbReference>
<feature type="compositionally biased region" description="Basic and acidic residues" evidence="5">
    <location>
        <begin position="1057"/>
        <end position="1066"/>
    </location>
</feature>
<evidence type="ECO:0000256" key="1">
    <source>
        <dbReference type="ARBA" id="ARBA00004123"/>
    </source>
</evidence>
<keyword evidence="4" id="KW-0175">Coiled coil</keyword>
<keyword evidence="2" id="KW-0813">Transport</keyword>
<keyword evidence="3" id="KW-0539">Nucleus</keyword>
<evidence type="ECO:0000256" key="3">
    <source>
        <dbReference type="ARBA" id="ARBA00023242"/>
    </source>
</evidence>
<feature type="compositionally biased region" description="Acidic residues" evidence="5">
    <location>
        <begin position="1201"/>
        <end position="1236"/>
    </location>
</feature>
<evidence type="ECO:0000313" key="8">
    <source>
        <dbReference type="Proteomes" id="UP000275772"/>
    </source>
</evidence>
<dbReference type="EMBL" id="UNSH01000046">
    <property type="protein sequence ID" value="SZF02966.1"/>
    <property type="molecule type" value="Genomic_DNA"/>
</dbReference>
<dbReference type="SUPFAM" id="SSF117289">
    <property type="entry name" value="Nucleoporin domain"/>
    <property type="match status" value="1"/>
</dbReference>
<gene>
    <name evidence="7" type="ORF">BLGHR1_13752</name>
</gene>
<dbReference type="FunFam" id="2.130.10.10:FF:000645">
    <property type="entry name" value="Putative nuclear pore complex subunit Nup159"/>
    <property type="match status" value="1"/>
</dbReference>
<accession>A0A383UT87</accession>
<reference evidence="7 8" key="1">
    <citation type="submission" date="2017-11" db="EMBL/GenBank/DDBJ databases">
        <authorList>
            <person name="Kracher B."/>
        </authorList>
    </citation>
    <scope>NUCLEOTIDE SEQUENCE [LARGE SCALE GENOMIC DNA]</scope>
    <source>
        <strain evidence="7 8">RACE1</strain>
    </source>
</reference>
<dbReference type="InterPro" id="IPR039462">
    <property type="entry name" value="Nup159/Nup146_N"/>
</dbReference>
<name>A0A383UT87_BLUHO</name>
<dbReference type="Proteomes" id="UP000275772">
    <property type="component" value="Unassembled WGS sequence"/>
</dbReference>
<evidence type="ECO:0000256" key="2">
    <source>
        <dbReference type="ARBA" id="ARBA00022448"/>
    </source>
</evidence>